<feature type="transmembrane region" description="Helical" evidence="3">
    <location>
        <begin position="81"/>
        <end position="104"/>
    </location>
</feature>
<keyword evidence="5" id="KW-1185">Reference proteome</keyword>
<evidence type="ECO:0008006" key="6">
    <source>
        <dbReference type="Google" id="ProtNLM"/>
    </source>
</evidence>
<evidence type="ECO:0000256" key="3">
    <source>
        <dbReference type="SAM" id="Phobius"/>
    </source>
</evidence>
<dbReference type="PANTHER" id="PTHR11360">
    <property type="entry name" value="MONOCARBOXYLATE TRANSPORTER"/>
    <property type="match status" value="1"/>
</dbReference>
<evidence type="ECO:0000313" key="5">
    <source>
        <dbReference type="Proteomes" id="UP000766486"/>
    </source>
</evidence>
<dbReference type="InterPro" id="IPR011701">
    <property type="entry name" value="MFS"/>
</dbReference>
<dbReference type="SUPFAM" id="SSF103473">
    <property type="entry name" value="MFS general substrate transporter"/>
    <property type="match status" value="1"/>
</dbReference>
<dbReference type="InterPro" id="IPR036259">
    <property type="entry name" value="MFS_trans_sf"/>
</dbReference>
<evidence type="ECO:0000256" key="2">
    <source>
        <dbReference type="ARBA" id="ARBA00006727"/>
    </source>
</evidence>
<comment type="subcellular location">
    <subcellularLocation>
        <location evidence="1">Membrane</location>
        <topology evidence="1">Multi-pass membrane protein</topology>
    </subcellularLocation>
</comment>
<dbReference type="Pfam" id="PF07690">
    <property type="entry name" value="MFS_1"/>
    <property type="match status" value="1"/>
</dbReference>
<evidence type="ECO:0000313" key="4">
    <source>
        <dbReference type="EMBL" id="VUC24806.1"/>
    </source>
</evidence>
<dbReference type="InterPro" id="IPR050327">
    <property type="entry name" value="Proton-linked_MCT"/>
</dbReference>
<keyword evidence="3" id="KW-1133">Transmembrane helix</keyword>
<evidence type="ECO:0000256" key="1">
    <source>
        <dbReference type="ARBA" id="ARBA00004141"/>
    </source>
</evidence>
<sequence>MKDFNVSQDPSTNESRKTSMKFLLWSLGDQLVMNRNISKSTLLRVLVANGLIQVPIWGFAINYGVLEEYYFNNYALNGTKYITGAIGTTANGIMYLSMPFLFALFTRRWARWRQQAAFCGAFIAALSFSLPITLSLGEWYTTSNRSVAYGLVLSCKNVVGTLGPFIFRSALDSWGFRITMNAWAFFVCGTSILGIILVPVPPSRMEMHKTPERNIPWDFLKYPAIYFYSIAVIFQACGYGLPLTYLGTYAQDFGLLSETVATAALASQNAVGIFASAFFGWLGDNKQIVLSAQVVSAIPCIISAFAVFVFWGNTTQGGVFLLFAFSITFGFFSSGYSAR</sequence>
<feature type="transmembrane region" description="Helical" evidence="3">
    <location>
        <begin position="260"/>
        <end position="282"/>
    </location>
</feature>
<feature type="transmembrane region" description="Helical" evidence="3">
    <location>
        <begin position="318"/>
        <end position="338"/>
    </location>
</feature>
<feature type="transmembrane region" description="Helical" evidence="3">
    <location>
        <begin position="225"/>
        <end position="248"/>
    </location>
</feature>
<feature type="transmembrane region" description="Helical" evidence="3">
    <location>
        <begin position="42"/>
        <end position="61"/>
    </location>
</feature>
<feature type="transmembrane region" description="Helical" evidence="3">
    <location>
        <begin position="179"/>
        <end position="200"/>
    </location>
</feature>
<keyword evidence="3" id="KW-0812">Transmembrane</keyword>
<gene>
    <name evidence="4" type="ORF">CLO192961_LOCUS151196</name>
</gene>
<keyword evidence="3" id="KW-0472">Membrane</keyword>
<comment type="similarity">
    <text evidence="2">Belongs to the major facilitator superfamily. Monocarboxylate porter (TC 2.A.1.13) family.</text>
</comment>
<organism evidence="4 5">
    <name type="scientific">Bionectria ochroleuca</name>
    <name type="common">Gliocladium roseum</name>
    <dbReference type="NCBI Taxonomy" id="29856"/>
    <lineage>
        <taxon>Eukaryota</taxon>
        <taxon>Fungi</taxon>
        <taxon>Dikarya</taxon>
        <taxon>Ascomycota</taxon>
        <taxon>Pezizomycotina</taxon>
        <taxon>Sordariomycetes</taxon>
        <taxon>Hypocreomycetidae</taxon>
        <taxon>Hypocreales</taxon>
        <taxon>Bionectriaceae</taxon>
        <taxon>Clonostachys</taxon>
    </lineage>
</organism>
<dbReference type="Proteomes" id="UP000766486">
    <property type="component" value="Unassembled WGS sequence"/>
</dbReference>
<proteinExistence type="inferred from homology"/>
<accession>A0ABY6U2H8</accession>
<reference evidence="4 5" key="1">
    <citation type="submission" date="2019-06" db="EMBL/GenBank/DDBJ databases">
        <authorList>
            <person name="Broberg M."/>
        </authorList>
    </citation>
    <scope>NUCLEOTIDE SEQUENCE [LARGE SCALE GENOMIC DNA]</scope>
</reference>
<dbReference type="PANTHER" id="PTHR11360:SF156">
    <property type="entry name" value="MONOCARBOXYLATE TRANSPORTER, PUTATIVE (AFU_ORTHOLOGUE AFUA_4G14260)-RELATED"/>
    <property type="match status" value="1"/>
</dbReference>
<protein>
    <recommendedName>
        <fullName evidence="6">Major facilitator superfamily (MFS) profile domain-containing protein</fullName>
    </recommendedName>
</protein>
<dbReference type="Gene3D" id="1.20.1250.20">
    <property type="entry name" value="MFS general substrate transporter like domains"/>
    <property type="match status" value="2"/>
</dbReference>
<feature type="transmembrane region" description="Helical" evidence="3">
    <location>
        <begin position="116"/>
        <end position="134"/>
    </location>
</feature>
<comment type="caution">
    <text evidence="4">The sequence shown here is derived from an EMBL/GenBank/DDBJ whole genome shotgun (WGS) entry which is preliminary data.</text>
</comment>
<feature type="transmembrane region" description="Helical" evidence="3">
    <location>
        <begin position="288"/>
        <end position="311"/>
    </location>
</feature>
<name>A0ABY6U2H8_BIOOC</name>
<dbReference type="EMBL" id="CABFNS010000725">
    <property type="protein sequence ID" value="VUC24806.1"/>
    <property type="molecule type" value="Genomic_DNA"/>
</dbReference>